<reference evidence="2 3" key="1">
    <citation type="submission" date="2024-12" db="EMBL/GenBank/DDBJ databases">
        <title>The unique morphological basis and parallel evolutionary history of personate flowers in Penstemon.</title>
        <authorList>
            <person name="Depatie T.H."/>
            <person name="Wessinger C.A."/>
        </authorList>
    </citation>
    <scope>NUCLEOTIDE SEQUENCE [LARGE SCALE GENOMIC DNA]</scope>
    <source>
        <strain evidence="2">WTNN_2</strain>
        <tissue evidence="2">Leaf</tissue>
    </source>
</reference>
<feature type="region of interest" description="Disordered" evidence="1">
    <location>
        <begin position="1"/>
        <end position="32"/>
    </location>
</feature>
<sequence length="80" mass="8767">MDQQAEFTVEDSRSANKLASLPSKTKTQGSNSLGIATLPQKTNIFHLVGTTLDNIKIHFSRISCLQLNLNSIELPLKSVL</sequence>
<feature type="compositionally biased region" description="Polar residues" evidence="1">
    <location>
        <begin position="22"/>
        <end position="32"/>
    </location>
</feature>
<evidence type="ECO:0000313" key="2">
    <source>
        <dbReference type="EMBL" id="KAL3825986.1"/>
    </source>
</evidence>
<proteinExistence type="predicted"/>
<organism evidence="2 3">
    <name type="scientific">Penstemon smallii</name>
    <dbReference type="NCBI Taxonomy" id="265156"/>
    <lineage>
        <taxon>Eukaryota</taxon>
        <taxon>Viridiplantae</taxon>
        <taxon>Streptophyta</taxon>
        <taxon>Embryophyta</taxon>
        <taxon>Tracheophyta</taxon>
        <taxon>Spermatophyta</taxon>
        <taxon>Magnoliopsida</taxon>
        <taxon>eudicotyledons</taxon>
        <taxon>Gunneridae</taxon>
        <taxon>Pentapetalae</taxon>
        <taxon>asterids</taxon>
        <taxon>lamiids</taxon>
        <taxon>Lamiales</taxon>
        <taxon>Plantaginaceae</taxon>
        <taxon>Cheloneae</taxon>
        <taxon>Penstemon</taxon>
    </lineage>
</organism>
<evidence type="ECO:0000256" key="1">
    <source>
        <dbReference type="SAM" id="MobiDB-lite"/>
    </source>
</evidence>
<accession>A0ABD3SNR1</accession>
<gene>
    <name evidence="2" type="ORF">ACJIZ3_022015</name>
</gene>
<protein>
    <submittedName>
        <fullName evidence="2">Uncharacterized protein</fullName>
    </submittedName>
</protein>
<evidence type="ECO:0000313" key="3">
    <source>
        <dbReference type="Proteomes" id="UP001634393"/>
    </source>
</evidence>
<comment type="caution">
    <text evidence="2">The sequence shown here is derived from an EMBL/GenBank/DDBJ whole genome shotgun (WGS) entry which is preliminary data.</text>
</comment>
<dbReference type="EMBL" id="JBJXBP010000006">
    <property type="protein sequence ID" value="KAL3825986.1"/>
    <property type="molecule type" value="Genomic_DNA"/>
</dbReference>
<name>A0ABD3SNR1_9LAMI</name>
<dbReference type="AlphaFoldDB" id="A0ABD3SNR1"/>
<keyword evidence="3" id="KW-1185">Reference proteome</keyword>
<dbReference type="Proteomes" id="UP001634393">
    <property type="component" value="Unassembled WGS sequence"/>
</dbReference>